<keyword evidence="1 2" id="KW-0808">Transferase</keyword>
<accession>A0ABU3FCJ2</accession>
<keyword evidence="5" id="KW-1185">Reference proteome</keyword>
<sequence length="405" mass="44897">MGYKEEGKWWVSPSNYAEEVTSKFNFPKKVEFIDTTLRDGEQQPGIILTKEEKIEIAKRLDKAGIQRIEAGTPAVLKADEEAIKEITKLGLKADIYCFVRNMKKDIDLAKECGVDGVIAEILGSEHLLNNGKRWTFEKAVSACIEATSYAHEQGLKVTFFPADGSRADIEFLLKLVGEVYRNGHIDSLALVDTFGVFSPEGAAFRVGQLKAEFPDLPIECHFHDDFGMAVSTTIAGLAAGAEVAHVTVAGVGERAGGAPLEATALSLEAIYGVDTGIDMTQFKELSEFVEKATRTPIHPTRPVVGDKIFLWETGLPSSLWMNVKDVNPLFMLPYHWSMTGHRMPELLLSKKSGKDNVKVWLDKIDETVTEEQFPELLLAVKELSLAEHRTLNEEDFRGLVEKIKA</sequence>
<evidence type="ECO:0000256" key="1">
    <source>
        <dbReference type="ARBA" id="ARBA00022679"/>
    </source>
</evidence>
<dbReference type="SUPFAM" id="SSF51569">
    <property type="entry name" value="Aldolase"/>
    <property type="match status" value="1"/>
</dbReference>
<evidence type="ECO:0000313" key="4">
    <source>
        <dbReference type="EMBL" id="MDT2760381.1"/>
    </source>
</evidence>
<dbReference type="PROSITE" id="PS00815">
    <property type="entry name" value="AIPM_HOMOCIT_SYNTH_1"/>
    <property type="match status" value="1"/>
</dbReference>
<dbReference type="PROSITE" id="PS00816">
    <property type="entry name" value="AIPM_HOMOCIT_SYNTH_2"/>
    <property type="match status" value="1"/>
</dbReference>
<dbReference type="Gene3D" id="3.20.20.70">
    <property type="entry name" value="Aldolase class I"/>
    <property type="match status" value="1"/>
</dbReference>
<dbReference type="PANTHER" id="PTHR42880:SF1">
    <property type="entry name" value="ISOPROPYLMALATE_HOMOCITRATE_CITRAMALATE SYNTHASE FAMILY PROTEIN"/>
    <property type="match status" value="1"/>
</dbReference>
<dbReference type="Proteomes" id="UP001181046">
    <property type="component" value="Unassembled WGS sequence"/>
</dbReference>
<comment type="similarity">
    <text evidence="2">Belongs to the alpha-IPM synthase/homocitrate synthase family.</text>
</comment>
<gene>
    <name evidence="4" type="ORF">P7H27_11465</name>
</gene>
<dbReference type="RefSeq" id="WP_311830365.1">
    <property type="nucleotide sequence ID" value="NZ_JARQAJ010000007.1"/>
</dbReference>
<proteinExistence type="inferred from homology"/>
<evidence type="ECO:0000259" key="3">
    <source>
        <dbReference type="PROSITE" id="PS50991"/>
    </source>
</evidence>
<name>A0ABU3FCJ2_9ENTE</name>
<dbReference type="InterPro" id="IPR002034">
    <property type="entry name" value="AIPM/Hcit_synth_CS"/>
</dbReference>
<dbReference type="InterPro" id="IPR013785">
    <property type="entry name" value="Aldolase_TIM"/>
</dbReference>
<dbReference type="InterPro" id="IPR000891">
    <property type="entry name" value="PYR_CT"/>
</dbReference>
<evidence type="ECO:0000313" key="5">
    <source>
        <dbReference type="Proteomes" id="UP001181046"/>
    </source>
</evidence>
<comment type="caution">
    <text evidence="4">The sequence shown here is derived from an EMBL/GenBank/DDBJ whole genome shotgun (WGS) entry which is preliminary data.</text>
</comment>
<dbReference type="PROSITE" id="PS50991">
    <property type="entry name" value="PYR_CT"/>
    <property type="match status" value="1"/>
</dbReference>
<protein>
    <recommendedName>
        <fullName evidence="3">Pyruvate carboxyltransferase domain-containing protein</fullName>
    </recommendedName>
</protein>
<dbReference type="PANTHER" id="PTHR42880">
    <property type="entry name" value="HOMOCITRATE SYNTHASE"/>
    <property type="match status" value="1"/>
</dbReference>
<feature type="domain" description="Pyruvate carboxyltransferase" evidence="3">
    <location>
        <begin position="30"/>
        <end position="283"/>
    </location>
</feature>
<dbReference type="Pfam" id="PF00682">
    <property type="entry name" value="HMGL-like"/>
    <property type="match status" value="1"/>
</dbReference>
<reference evidence="4" key="1">
    <citation type="submission" date="2023-03" db="EMBL/GenBank/DDBJ databases">
        <authorList>
            <person name="Shen W."/>
            <person name="Cai J."/>
        </authorList>
    </citation>
    <scope>NUCLEOTIDE SEQUENCE</scope>
    <source>
        <strain evidence="4">P66-3</strain>
    </source>
</reference>
<evidence type="ECO:0000256" key="2">
    <source>
        <dbReference type="RuleBase" id="RU003523"/>
    </source>
</evidence>
<organism evidence="4 5">
    <name type="scientific">Enterococcus xiangfangensis</name>
    <dbReference type="NCBI Taxonomy" id="1296537"/>
    <lineage>
        <taxon>Bacteria</taxon>
        <taxon>Bacillati</taxon>
        <taxon>Bacillota</taxon>
        <taxon>Bacilli</taxon>
        <taxon>Lactobacillales</taxon>
        <taxon>Enterococcaceae</taxon>
        <taxon>Enterococcus</taxon>
    </lineage>
</organism>
<dbReference type="EMBL" id="JARQAJ010000007">
    <property type="protein sequence ID" value="MDT2760381.1"/>
    <property type="molecule type" value="Genomic_DNA"/>
</dbReference>